<evidence type="ECO:0000259" key="2">
    <source>
        <dbReference type="Pfam" id="PF01261"/>
    </source>
</evidence>
<dbReference type="STRING" id="1477437.SAMN05444682_110101"/>
<dbReference type="InterPro" id="IPR036237">
    <property type="entry name" value="Xyl_isomerase-like_sf"/>
</dbReference>
<dbReference type="InterPro" id="IPR013022">
    <property type="entry name" value="Xyl_isomerase-like_TIM-brl"/>
</dbReference>
<evidence type="ECO:0000256" key="1">
    <source>
        <dbReference type="SAM" id="SignalP"/>
    </source>
</evidence>
<sequence>MLRIRMKPAPILIYVLFLTFAASLAVNAQQSDLATDITFFCTDWGRDVPWDEYCKRVRDAGFDGIETWAPTDIAAQEEMLNAFKKYNLAYIFLCTGSGADFNTFLATYKQRLEHAVALHPVSINSHTGKDHFDATQNEALINLADSISRASGVPIAHETHRGRFSFAAHITQEYLERLPHLRLTLDISHWCNVHESMLDDQPEAVSLALQRTDHIHARIGHPEGPQVNDPRAPEWESVVQRHLEWWDAIVAAHGEQRKPLTITTEFGPPNYLPTLPYTRQPVANQWDLNKYMLDLLKTRYEN</sequence>
<feature type="chain" id="PRO_5011756371" evidence="1">
    <location>
        <begin position="29"/>
        <end position="302"/>
    </location>
</feature>
<dbReference type="GO" id="GO:0016853">
    <property type="term" value="F:isomerase activity"/>
    <property type="evidence" value="ECO:0007669"/>
    <property type="project" value="UniProtKB-KW"/>
</dbReference>
<name>A0A1I3RQQ4_9SPHI</name>
<organism evidence="3 4">
    <name type="scientific">Parapedobacter indicus</name>
    <dbReference type="NCBI Taxonomy" id="1477437"/>
    <lineage>
        <taxon>Bacteria</taxon>
        <taxon>Pseudomonadati</taxon>
        <taxon>Bacteroidota</taxon>
        <taxon>Sphingobacteriia</taxon>
        <taxon>Sphingobacteriales</taxon>
        <taxon>Sphingobacteriaceae</taxon>
        <taxon>Parapedobacter</taxon>
    </lineage>
</organism>
<evidence type="ECO:0000313" key="4">
    <source>
        <dbReference type="Proteomes" id="UP000198670"/>
    </source>
</evidence>
<dbReference type="EMBL" id="FOQO01000010">
    <property type="protein sequence ID" value="SFJ48894.1"/>
    <property type="molecule type" value="Genomic_DNA"/>
</dbReference>
<dbReference type="Pfam" id="PF01261">
    <property type="entry name" value="AP_endonuc_2"/>
    <property type="match status" value="1"/>
</dbReference>
<dbReference type="SUPFAM" id="SSF51658">
    <property type="entry name" value="Xylose isomerase-like"/>
    <property type="match status" value="1"/>
</dbReference>
<dbReference type="AlphaFoldDB" id="A0A1I3RQQ4"/>
<gene>
    <name evidence="3" type="ORF">SAMN05444682_110101</name>
</gene>
<dbReference type="RefSeq" id="WP_218146622.1">
    <property type="nucleotide sequence ID" value="NZ_FOQO01000010.1"/>
</dbReference>
<feature type="signal peptide" evidence="1">
    <location>
        <begin position="1"/>
        <end position="28"/>
    </location>
</feature>
<keyword evidence="3" id="KW-0413">Isomerase</keyword>
<protein>
    <submittedName>
        <fullName evidence="3">Sugar phosphate isomerase/epimerase</fullName>
    </submittedName>
</protein>
<proteinExistence type="predicted"/>
<accession>A0A1I3RQQ4</accession>
<evidence type="ECO:0000313" key="3">
    <source>
        <dbReference type="EMBL" id="SFJ48894.1"/>
    </source>
</evidence>
<keyword evidence="4" id="KW-1185">Reference proteome</keyword>
<feature type="domain" description="Xylose isomerase-like TIM barrel" evidence="2">
    <location>
        <begin position="55"/>
        <end position="217"/>
    </location>
</feature>
<keyword evidence="1" id="KW-0732">Signal</keyword>
<reference evidence="3 4" key="1">
    <citation type="submission" date="2016-10" db="EMBL/GenBank/DDBJ databases">
        <authorList>
            <person name="de Groot N.N."/>
        </authorList>
    </citation>
    <scope>NUCLEOTIDE SEQUENCE [LARGE SCALE GENOMIC DNA]</scope>
    <source>
        <strain evidence="3 4">RK1</strain>
    </source>
</reference>
<dbReference type="Proteomes" id="UP000198670">
    <property type="component" value="Unassembled WGS sequence"/>
</dbReference>
<dbReference type="Gene3D" id="3.20.20.150">
    <property type="entry name" value="Divalent-metal-dependent TIM barrel enzymes"/>
    <property type="match status" value="1"/>
</dbReference>